<comment type="similarity">
    <text evidence="4 14">In the N-terminal section; belongs to the cytidine and deoxycytidylate deaminase family.</text>
</comment>
<comment type="catalytic activity">
    <reaction evidence="13 14">
        <text>2,5-diamino-6-hydroxy-4-(5-phosphoribosylamino)-pyrimidine + H2O + H(+) = 5-amino-6-(5-phospho-D-ribosylamino)uracil + NH4(+)</text>
        <dbReference type="Rhea" id="RHEA:21868"/>
        <dbReference type="ChEBI" id="CHEBI:15377"/>
        <dbReference type="ChEBI" id="CHEBI:15378"/>
        <dbReference type="ChEBI" id="CHEBI:28938"/>
        <dbReference type="ChEBI" id="CHEBI:58453"/>
        <dbReference type="ChEBI" id="CHEBI:58614"/>
        <dbReference type="EC" id="3.5.4.26"/>
    </reaction>
</comment>
<dbReference type="PIRSF" id="PIRSF006769">
    <property type="entry name" value="RibD"/>
    <property type="match status" value="1"/>
</dbReference>
<dbReference type="GO" id="GO:0008835">
    <property type="term" value="F:diaminohydroxyphosphoribosylaminopyrimidine deaminase activity"/>
    <property type="evidence" value="ECO:0007669"/>
    <property type="project" value="UniProtKB-EC"/>
</dbReference>
<dbReference type="InterPro" id="IPR016193">
    <property type="entry name" value="Cytidine_deaminase-like"/>
</dbReference>
<accession>A0ABY7JX10</accession>
<keyword evidence="8 14" id="KW-0862">Zinc</keyword>
<dbReference type="PROSITE" id="PS51747">
    <property type="entry name" value="CYT_DCMP_DEAMINASES_2"/>
    <property type="match status" value="1"/>
</dbReference>
<dbReference type="EC" id="3.5.4.26" evidence="14"/>
<keyword evidence="11" id="KW-0511">Multifunctional enzyme</keyword>
<dbReference type="SUPFAM" id="SSF53597">
    <property type="entry name" value="Dihydrofolate reductase-like"/>
    <property type="match status" value="1"/>
</dbReference>
<dbReference type="Proteomes" id="UP001164693">
    <property type="component" value="Chromosome"/>
</dbReference>
<dbReference type="PROSITE" id="PS00903">
    <property type="entry name" value="CYT_DCMP_DEAMINASES_1"/>
    <property type="match status" value="1"/>
</dbReference>
<dbReference type="NCBIfam" id="TIGR00326">
    <property type="entry name" value="eubact_ribD"/>
    <property type="match status" value="1"/>
</dbReference>
<evidence type="ECO:0000259" key="15">
    <source>
        <dbReference type="PROSITE" id="PS51747"/>
    </source>
</evidence>
<reference evidence="16" key="1">
    <citation type="submission" date="2022-05" db="EMBL/GenBank/DDBJ databases">
        <title>Jatrophihabitans sp. SB3-54 whole genome sequence.</title>
        <authorList>
            <person name="Suh M.K."/>
            <person name="Eom M.K."/>
            <person name="Kim J.S."/>
            <person name="Kim H.S."/>
            <person name="Do H.E."/>
            <person name="Shin Y.K."/>
            <person name="Lee J.-S."/>
        </authorList>
    </citation>
    <scope>NUCLEOTIDE SEQUENCE</scope>
    <source>
        <strain evidence="16">SB3-54</strain>
    </source>
</reference>
<comment type="catalytic activity">
    <reaction evidence="12 14">
        <text>5-amino-6-(5-phospho-D-ribitylamino)uracil + NADP(+) = 5-amino-6-(5-phospho-D-ribosylamino)uracil + NADPH + H(+)</text>
        <dbReference type="Rhea" id="RHEA:17845"/>
        <dbReference type="ChEBI" id="CHEBI:15378"/>
        <dbReference type="ChEBI" id="CHEBI:57783"/>
        <dbReference type="ChEBI" id="CHEBI:58349"/>
        <dbReference type="ChEBI" id="CHEBI:58421"/>
        <dbReference type="ChEBI" id="CHEBI:58453"/>
        <dbReference type="EC" id="1.1.1.193"/>
    </reaction>
</comment>
<evidence type="ECO:0000256" key="10">
    <source>
        <dbReference type="ARBA" id="ARBA00023002"/>
    </source>
</evidence>
<evidence type="ECO:0000256" key="13">
    <source>
        <dbReference type="ARBA" id="ARBA00049886"/>
    </source>
</evidence>
<evidence type="ECO:0000256" key="9">
    <source>
        <dbReference type="ARBA" id="ARBA00022857"/>
    </source>
</evidence>
<evidence type="ECO:0000256" key="3">
    <source>
        <dbReference type="ARBA" id="ARBA00004910"/>
    </source>
</evidence>
<proteinExistence type="inferred from homology"/>
<evidence type="ECO:0000256" key="12">
    <source>
        <dbReference type="ARBA" id="ARBA00049861"/>
    </source>
</evidence>
<keyword evidence="6 14" id="KW-0686">Riboflavin biosynthesis</keyword>
<comment type="pathway">
    <text evidence="3 14">Cofactor biosynthesis; riboflavin biosynthesis; 5-amino-6-(D-ribitylamino)uracil from GTP: step 3/4.</text>
</comment>
<comment type="similarity">
    <text evidence="5 14">In the C-terminal section; belongs to the HTP reductase family.</text>
</comment>
<sequence length="349" mass="35701">MQLTEAEQAAMHRALALGETARGRTSPNPPVGAVVLDEDGTLAGEGVTAPAGGPHAEVVALAAAGAAARGGTAVVTLEPCAHTGRTGPCTEALIAAGIAKVIYAVDDPNPLAAGGSDALREAGVTVVAGVNAIEAASGALRAWLHAVSSARPFVTWKYAATLDGRVAAVDLTARWISSAVSRADAHALRAVVDAIVVGSGTVLADDPQLTVRDGDDKPVEHQPLRVVLDRRHRVPQSAQVFDNAAETLVLDTAVPRFALKALFDRGVRHLLLEGGPTLAGAFIEARCVDEVIAYLAPTLLGDGPSALGHAGVGSLDEAVTLDVDSVSRLGEDIKVVARPVWAEQTAGER</sequence>
<dbReference type="InterPro" id="IPR002734">
    <property type="entry name" value="RibDG_C"/>
</dbReference>
<dbReference type="SUPFAM" id="SSF53927">
    <property type="entry name" value="Cytidine deaminase-like"/>
    <property type="match status" value="1"/>
</dbReference>
<evidence type="ECO:0000256" key="2">
    <source>
        <dbReference type="ARBA" id="ARBA00004882"/>
    </source>
</evidence>
<evidence type="ECO:0000256" key="1">
    <source>
        <dbReference type="ARBA" id="ARBA00002151"/>
    </source>
</evidence>
<dbReference type="Pfam" id="PF01872">
    <property type="entry name" value="RibD_C"/>
    <property type="match status" value="1"/>
</dbReference>
<dbReference type="Pfam" id="PF00383">
    <property type="entry name" value="dCMP_cyt_deam_1"/>
    <property type="match status" value="1"/>
</dbReference>
<protein>
    <recommendedName>
        <fullName evidence="14">Riboflavin biosynthesis protein RibD</fullName>
    </recommendedName>
    <domain>
        <recommendedName>
            <fullName evidence="14">Diaminohydroxyphosphoribosylaminopyrimidine deaminase</fullName>
            <shortName evidence="14">DRAP deaminase</shortName>
            <ecNumber evidence="14">3.5.4.26</ecNumber>
        </recommendedName>
        <alternativeName>
            <fullName evidence="14">Riboflavin-specific deaminase</fullName>
        </alternativeName>
    </domain>
    <domain>
        <recommendedName>
            <fullName evidence="14">5-amino-6-(5-phosphoribosylamino)uracil reductase</fullName>
            <ecNumber evidence="14">1.1.1.193</ecNumber>
        </recommendedName>
        <alternativeName>
            <fullName evidence="14">HTP reductase</fullName>
        </alternativeName>
    </domain>
</protein>
<evidence type="ECO:0000256" key="7">
    <source>
        <dbReference type="ARBA" id="ARBA00022723"/>
    </source>
</evidence>
<dbReference type="PANTHER" id="PTHR38011:SF7">
    <property type="entry name" value="2,5-DIAMINO-6-RIBOSYLAMINO-4(3H)-PYRIMIDINONE 5'-PHOSPHATE REDUCTASE"/>
    <property type="match status" value="1"/>
</dbReference>
<dbReference type="Gene3D" id="3.40.140.10">
    <property type="entry name" value="Cytidine Deaminase, domain 2"/>
    <property type="match status" value="1"/>
</dbReference>
<keyword evidence="14 16" id="KW-0378">Hydrolase</keyword>
<evidence type="ECO:0000256" key="6">
    <source>
        <dbReference type="ARBA" id="ARBA00022619"/>
    </source>
</evidence>
<dbReference type="InterPro" id="IPR016192">
    <property type="entry name" value="APOBEC/CMP_deaminase_Zn-bd"/>
</dbReference>
<dbReference type="RefSeq" id="WP_269443478.1">
    <property type="nucleotide sequence ID" value="NZ_CP097463.1"/>
</dbReference>
<dbReference type="EMBL" id="CP097463">
    <property type="protein sequence ID" value="WAX56944.1"/>
    <property type="molecule type" value="Genomic_DNA"/>
</dbReference>
<keyword evidence="17" id="KW-1185">Reference proteome</keyword>
<evidence type="ECO:0000256" key="11">
    <source>
        <dbReference type="ARBA" id="ARBA00023268"/>
    </source>
</evidence>
<feature type="domain" description="CMP/dCMP-type deaminase" evidence="15">
    <location>
        <begin position="5"/>
        <end position="119"/>
    </location>
</feature>
<keyword evidence="10 14" id="KW-0560">Oxidoreductase</keyword>
<dbReference type="EC" id="1.1.1.193" evidence="14"/>
<evidence type="ECO:0000256" key="14">
    <source>
        <dbReference type="PIRNR" id="PIRNR006769"/>
    </source>
</evidence>
<dbReference type="InterPro" id="IPR004794">
    <property type="entry name" value="Eubact_RibD"/>
</dbReference>
<organism evidence="16 17">
    <name type="scientific">Jatrophihabitans cynanchi</name>
    <dbReference type="NCBI Taxonomy" id="2944128"/>
    <lineage>
        <taxon>Bacteria</taxon>
        <taxon>Bacillati</taxon>
        <taxon>Actinomycetota</taxon>
        <taxon>Actinomycetes</taxon>
        <taxon>Jatrophihabitantales</taxon>
        <taxon>Jatrophihabitantaceae</taxon>
        <taxon>Jatrophihabitans</taxon>
    </lineage>
</organism>
<comment type="cofactor">
    <cofactor evidence="14">
        <name>Zn(2+)</name>
        <dbReference type="ChEBI" id="CHEBI:29105"/>
    </cofactor>
    <text evidence="14">Binds 1 zinc ion.</text>
</comment>
<evidence type="ECO:0000256" key="4">
    <source>
        <dbReference type="ARBA" id="ARBA00005259"/>
    </source>
</evidence>
<dbReference type="GO" id="GO:0008703">
    <property type="term" value="F:5-amino-6-(5-phosphoribosylamino)uracil reductase activity"/>
    <property type="evidence" value="ECO:0007669"/>
    <property type="project" value="UniProtKB-EC"/>
</dbReference>
<dbReference type="PANTHER" id="PTHR38011">
    <property type="entry name" value="DIHYDROFOLATE REDUCTASE FAMILY PROTEIN (AFU_ORTHOLOGUE AFUA_8G06820)"/>
    <property type="match status" value="1"/>
</dbReference>
<dbReference type="InterPro" id="IPR050765">
    <property type="entry name" value="Riboflavin_Biosynth_HTPR"/>
</dbReference>
<dbReference type="InterPro" id="IPR002125">
    <property type="entry name" value="CMP_dCMP_dom"/>
</dbReference>
<dbReference type="Gene3D" id="3.40.430.10">
    <property type="entry name" value="Dihydrofolate Reductase, subunit A"/>
    <property type="match status" value="2"/>
</dbReference>
<evidence type="ECO:0000256" key="5">
    <source>
        <dbReference type="ARBA" id="ARBA00007417"/>
    </source>
</evidence>
<keyword evidence="9 14" id="KW-0521">NADP</keyword>
<comment type="pathway">
    <text evidence="2 14">Cofactor biosynthesis; riboflavin biosynthesis; 5-amino-6-(D-ribitylamino)uracil from GTP: step 2/4.</text>
</comment>
<dbReference type="CDD" id="cd01284">
    <property type="entry name" value="Riboflavin_deaminase-reductase"/>
    <property type="match status" value="1"/>
</dbReference>
<gene>
    <name evidence="16" type="primary">ribD</name>
    <name evidence="16" type="ORF">M6B22_20835</name>
</gene>
<evidence type="ECO:0000256" key="8">
    <source>
        <dbReference type="ARBA" id="ARBA00022833"/>
    </source>
</evidence>
<comment type="function">
    <text evidence="1 14">Converts 2,5-diamino-6-(ribosylamino)-4(3h)-pyrimidinone 5'-phosphate into 5-amino-6-(ribosylamino)-2,4(1h,3h)-pyrimidinedione 5'-phosphate.</text>
</comment>
<dbReference type="InterPro" id="IPR024072">
    <property type="entry name" value="DHFR-like_dom_sf"/>
</dbReference>
<name>A0ABY7JX10_9ACTN</name>
<keyword evidence="7 14" id="KW-0479">Metal-binding</keyword>
<evidence type="ECO:0000313" key="17">
    <source>
        <dbReference type="Proteomes" id="UP001164693"/>
    </source>
</evidence>
<evidence type="ECO:0000313" key="16">
    <source>
        <dbReference type="EMBL" id="WAX56944.1"/>
    </source>
</evidence>